<dbReference type="Proteomes" id="UP000299102">
    <property type="component" value="Unassembled WGS sequence"/>
</dbReference>
<comment type="caution">
    <text evidence="1">The sequence shown here is derived from an EMBL/GenBank/DDBJ whole genome shotgun (WGS) entry which is preliminary data.</text>
</comment>
<name>A0A4C1ZTA1_EUMVA</name>
<evidence type="ECO:0000313" key="1">
    <source>
        <dbReference type="EMBL" id="GBP90269.1"/>
    </source>
</evidence>
<sequence length="84" mass="9830">MLCCGTDCSVLESGSLMVMHRDRPTGMLVHSVKLQASRRVRYAKSQNNMSLFAPRLKFRPVFWQERRKPIEMDPLQIVAYWRSS</sequence>
<protein>
    <submittedName>
        <fullName evidence="1">Uncharacterized protein</fullName>
    </submittedName>
</protein>
<proteinExistence type="predicted"/>
<gene>
    <name evidence="1" type="ORF">EVAR_62922_1</name>
</gene>
<dbReference type="EMBL" id="BGZK01002070">
    <property type="protein sequence ID" value="GBP90269.1"/>
    <property type="molecule type" value="Genomic_DNA"/>
</dbReference>
<keyword evidence="2" id="KW-1185">Reference proteome</keyword>
<evidence type="ECO:0000313" key="2">
    <source>
        <dbReference type="Proteomes" id="UP000299102"/>
    </source>
</evidence>
<reference evidence="1 2" key="1">
    <citation type="journal article" date="2019" name="Commun. Biol.">
        <title>The bagworm genome reveals a unique fibroin gene that provides high tensile strength.</title>
        <authorList>
            <person name="Kono N."/>
            <person name="Nakamura H."/>
            <person name="Ohtoshi R."/>
            <person name="Tomita M."/>
            <person name="Numata K."/>
            <person name="Arakawa K."/>
        </authorList>
    </citation>
    <scope>NUCLEOTIDE SEQUENCE [LARGE SCALE GENOMIC DNA]</scope>
</reference>
<organism evidence="1 2">
    <name type="scientific">Eumeta variegata</name>
    <name type="common">Bagworm moth</name>
    <name type="synonym">Eumeta japonica</name>
    <dbReference type="NCBI Taxonomy" id="151549"/>
    <lineage>
        <taxon>Eukaryota</taxon>
        <taxon>Metazoa</taxon>
        <taxon>Ecdysozoa</taxon>
        <taxon>Arthropoda</taxon>
        <taxon>Hexapoda</taxon>
        <taxon>Insecta</taxon>
        <taxon>Pterygota</taxon>
        <taxon>Neoptera</taxon>
        <taxon>Endopterygota</taxon>
        <taxon>Lepidoptera</taxon>
        <taxon>Glossata</taxon>
        <taxon>Ditrysia</taxon>
        <taxon>Tineoidea</taxon>
        <taxon>Psychidae</taxon>
        <taxon>Oiketicinae</taxon>
        <taxon>Eumeta</taxon>
    </lineage>
</organism>
<accession>A0A4C1ZTA1</accession>
<dbReference type="AlphaFoldDB" id="A0A4C1ZTA1"/>